<reference evidence="8 9" key="1">
    <citation type="submission" date="2016-11" db="EMBL/GenBank/DDBJ databases">
        <title>Study of marine rhodopsin-containing bacteria.</title>
        <authorList>
            <person name="Yoshizawa S."/>
            <person name="Kumagai Y."/>
            <person name="Kogure K."/>
        </authorList>
    </citation>
    <scope>NUCLEOTIDE SEQUENCE [LARGE SCALE GENOMIC DNA]</scope>
    <source>
        <strain evidence="8 9">SG-29</strain>
    </source>
</reference>
<sequence>MLPEPPEAALAALDSVDLRAHTATLSSDAFEGRGTGTAGERKTVDYIIAQMREIGLEGGMPDGSFRQPVPLRSVRTTEAENIAFAPEAGGTPMPLAYGPDIIGTPGGTISNLDLAGAEIVFVGYGITNPGYDWDDYKDTDVRGKIVVSFVNDPPATSSEPTLFQADTLTYNGRWTYKYEEARRRGALGMLLVHTEATAGYPFSVLNGDAYGEHYKNVEVPEGALALAGWISEQAARGLARMGGMSLEDWFRMAGSRSFQPVSVPATFEASMAFAHAEGVTGTNVVGKLPGADAAQEAVVYTAHHDHLGIDREAEARGEDGIYNGAIDNASGVAMLLEIAEAFVASGPPPRRSVYFVTVSAEESGLLGSAHFAANSPVPLRDIIANVNVDSGNLYGETDDIVGIGAERSEMFGYLTEAARAEGLRVTMDVAPNQGLFFRSDQLAFARGGVPAVFINTGESYRGRPADYAAQVRADYRGKRYHQPGDEMTDDLSFGGILQQTRVAFRIGYGIATSDLRPQWRPSEAFAETRRASEAGR</sequence>
<evidence type="ECO:0000256" key="2">
    <source>
        <dbReference type="ARBA" id="ARBA00022670"/>
    </source>
</evidence>
<evidence type="ECO:0000313" key="8">
    <source>
        <dbReference type="EMBL" id="OZC04641.1"/>
    </source>
</evidence>
<keyword evidence="3" id="KW-0479">Metal-binding</keyword>
<dbReference type="InterPro" id="IPR007484">
    <property type="entry name" value="Peptidase_M28"/>
</dbReference>
<gene>
    <name evidence="8" type="ORF">BSZ36_07415</name>
</gene>
<protein>
    <recommendedName>
        <fullName evidence="7">Peptidase M28 domain-containing protein</fullName>
    </recommendedName>
</protein>
<evidence type="ECO:0000256" key="1">
    <source>
        <dbReference type="ARBA" id="ARBA00022438"/>
    </source>
</evidence>
<dbReference type="AlphaFoldDB" id="A0A259U3W1"/>
<feature type="domain" description="Peptidase M28" evidence="7">
    <location>
        <begin position="283"/>
        <end position="488"/>
    </location>
</feature>
<dbReference type="GO" id="GO:0046872">
    <property type="term" value="F:metal ion binding"/>
    <property type="evidence" value="ECO:0007669"/>
    <property type="project" value="UniProtKB-KW"/>
</dbReference>
<name>A0A259U3W1_9BACT</name>
<accession>A0A259U3W1</accession>
<dbReference type="GO" id="GO:0004177">
    <property type="term" value="F:aminopeptidase activity"/>
    <property type="evidence" value="ECO:0007669"/>
    <property type="project" value="UniProtKB-KW"/>
</dbReference>
<organism evidence="8 9">
    <name type="scientific">Rubricoccus marinus</name>
    <dbReference type="NCBI Taxonomy" id="716817"/>
    <lineage>
        <taxon>Bacteria</taxon>
        <taxon>Pseudomonadati</taxon>
        <taxon>Rhodothermota</taxon>
        <taxon>Rhodothermia</taxon>
        <taxon>Rhodothermales</taxon>
        <taxon>Rubricoccaceae</taxon>
        <taxon>Rubricoccus</taxon>
    </lineage>
</organism>
<evidence type="ECO:0000256" key="3">
    <source>
        <dbReference type="ARBA" id="ARBA00022723"/>
    </source>
</evidence>
<dbReference type="SUPFAM" id="SSF53187">
    <property type="entry name" value="Zn-dependent exopeptidases"/>
    <property type="match status" value="1"/>
</dbReference>
<dbReference type="Gene3D" id="3.40.630.10">
    <property type="entry name" value="Zn peptidases"/>
    <property type="match status" value="1"/>
</dbReference>
<evidence type="ECO:0000259" key="7">
    <source>
        <dbReference type="Pfam" id="PF04389"/>
    </source>
</evidence>
<dbReference type="PANTHER" id="PTHR12147:SF56">
    <property type="entry name" value="AMINOPEPTIDASE YDR415C-RELATED"/>
    <property type="match status" value="1"/>
</dbReference>
<keyword evidence="5" id="KW-0378">Hydrolase</keyword>
<keyword evidence="6" id="KW-0862">Zinc</keyword>
<dbReference type="GO" id="GO:0008235">
    <property type="term" value="F:metalloexopeptidase activity"/>
    <property type="evidence" value="ECO:0007669"/>
    <property type="project" value="InterPro"/>
</dbReference>
<dbReference type="EMBL" id="MQWB01000001">
    <property type="protein sequence ID" value="OZC04641.1"/>
    <property type="molecule type" value="Genomic_DNA"/>
</dbReference>
<dbReference type="SUPFAM" id="SSF52025">
    <property type="entry name" value="PA domain"/>
    <property type="match status" value="1"/>
</dbReference>
<keyword evidence="9" id="KW-1185">Reference proteome</keyword>
<evidence type="ECO:0000256" key="6">
    <source>
        <dbReference type="ARBA" id="ARBA00022833"/>
    </source>
</evidence>
<comment type="caution">
    <text evidence="8">The sequence shown here is derived from an EMBL/GenBank/DDBJ whole genome shotgun (WGS) entry which is preliminary data.</text>
</comment>
<dbReference type="PANTHER" id="PTHR12147">
    <property type="entry name" value="METALLOPEPTIDASE M28 FAMILY MEMBER"/>
    <property type="match status" value="1"/>
</dbReference>
<keyword evidence="2" id="KW-0645">Protease</keyword>
<proteinExistence type="predicted"/>
<evidence type="ECO:0000313" key="9">
    <source>
        <dbReference type="Proteomes" id="UP000216446"/>
    </source>
</evidence>
<dbReference type="InterPro" id="IPR045175">
    <property type="entry name" value="M28_fam"/>
</dbReference>
<dbReference type="InterPro" id="IPR046450">
    <property type="entry name" value="PA_dom_sf"/>
</dbReference>
<dbReference type="Proteomes" id="UP000216446">
    <property type="component" value="Unassembled WGS sequence"/>
</dbReference>
<dbReference type="Pfam" id="PF04389">
    <property type="entry name" value="Peptidase_M28"/>
    <property type="match status" value="1"/>
</dbReference>
<evidence type="ECO:0000256" key="5">
    <source>
        <dbReference type="ARBA" id="ARBA00022801"/>
    </source>
</evidence>
<dbReference type="InParanoid" id="A0A259U3W1"/>
<keyword evidence="1" id="KW-0031">Aminopeptidase</keyword>
<keyword evidence="4" id="KW-0732">Signal</keyword>
<dbReference type="GO" id="GO:0006508">
    <property type="term" value="P:proteolysis"/>
    <property type="evidence" value="ECO:0007669"/>
    <property type="project" value="UniProtKB-KW"/>
</dbReference>
<evidence type="ECO:0000256" key="4">
    <source>
        <dbReference type="ARBA" id="ARBA00022729"/>
    </source>
</evidence>